<evidence type="ECO:0000313" key="1">
    <source>
        <dbReference type="EMBL" id="EPZ92724.1"/>
    </source>
</evidence>
<sequence>MKFFKIPKLHLNSKECQEMFLESFILLMEYISEVWVKSEEEFEEFMKDESFENDFMHFMSLLDSKIKVE</sequence>
<reference evidence="1" key="1">
    <citation type="journal article" date="2013" name="Genome Announc.">
        <title>Multiple genome sequences of Helicobacter pylori strains of diverse disease and antibiotic resistance backgrounds from Malaysia.</title>
        <authorList>
            <person name="Rehvathy V."/>
            <person name="Tan M.H."/>
            <person name="Gunaletchumy S.P."/>
            <person name="Teh X."/>
            <person name="Wang S."/>
            <person name="Baybayan P."/>
            <person name="Singh S."/>
            <person name="Ashby M."/>
            <person name="Kaakoush N.O."/>
            <person name="Mitchell H.M."/>
            <person name="Croft L.J."/>
            <person name="Goh K.L."/>
            <person name="Loke M.F."/>
            <person name="Vadivelu J."/>
        </authorList>
    </citation>
    <scope>NUCLEOTIDE SEQUENCE [LARGE SCALE GENOMIC DNA]</scope>
    <source>
        <strain evidence="1">UM114</strain>
    </source>
</reference>
<proteinExistence type="predicted"/>
<name>T0ETG8_HELPX</name>
<dbReference type="AlphaFoldDB" id="T0ETG8"/>
<dbReference type="EMBL" id="AUSS01000020">
    <property type="protein sequence ID" value="EPZ92724.1"/>
    <property type="molecule type" value="Genomic_DNA"/>
</dbReference>
<organism evidence="1">
    <name type="scientific">Helicobacter pylori UM114</name>
    <dbReference type="NCBI Taxonomy" id="1355531"/>
    <lineage>
        <taxon>Bacteria</taxon>
        <taxon>Pseudomonadati</taxon>
        <taxon>Campylobacterota</taxon>
        <taxon>Epsilonproteobacteria</taxon>
        <taxon>Campylobacterales</taxon>
        <taxon>Helicobacteraceae</taxon>
        <taxon>Helicobacter</taxon>
    </lineage>
</organism>
<gene>
    <name evidence="1" type="ORF">N207_08445</name>
</gene>
<accession>T0ETG8</accession>
<comment type="caution">
    <text evidence="1">The sequence shown here is derived from an EMBL/GenBank/DDBJ whole genome shotgun (WGS) entry which is preliminary data.</text>
</comment>
<dbReference type="Proteomes" id="UP000015605">
    <property type="component" value="Unassembled WGS sequence"/>
</dbReference>
<dbReference type="RefSeq" id="WP_000667744.1">
    <property type="nucleotide sequence ID" value="NZ_AUSS01000020.1"/>
</dbReference>
<protein>
    <submittedName>
        <fullName evidence="1">Uncharacterized protein</fullName>
    </submittedName>
</protein>
<dbReference type="PATRIC" id="fig|1355531.3.peg.1010"/>